<dbReference type="EMBL" id="BDQX01000345">
    <property type="protein sequence ID" value="GBG10729.1"/>
    <property type="molecule type" value="Genomic_DNA"/>
</dbReference>
<evidence type="ECO:0000313" key="2">
    <source>
        <dbReference type="Proteomes" id="UP000245202"/>
    </source>
</evidence>
<sequence length="30" mass="3302">YIAEFSAIFGRLARVQPFIAEFSALSGRLA</sequence>
<gene>
    <name evidence="1" type="ORF">PAT3040_05485</name>
</gene>
<organism evidence="1 2">
    <name type="scientific">Paenibacillus agaridevorans</name>
    <dbReference type="NCBI Taxonomy" id="171404"/>
    <lineage>
        <taxon>Bacteria</taxon>
        <taxon>Bacillati</taxon>
        <taxon>Bacillota</taxon>
        <taxon>Bacilli</taxon>
        <taxon>Bacillales</taxon>
        <taxon>Paenibacillaceae</taxon>
        <taxon>Paenibacillus</taxon>
    </lineage>
</organism>
<reference evidence="1 2" key="1">
    <citation type="submission" date="2017-08" db="EMBL/GenBank/DDBJ databases">
        <title>Substantial Increase in Enzyme Production by Combined Drug-Resistance Mutations in Paenibacillus agaridevorans.</title>
        <authorList>
            <person name="Tanaka Y."/>
            <person name="Funane K."/>
            <person name="Hosaka T."/>
            <person name="Shiwa Y."/>
            <person name="Fujita N."/>
            <person name="Miyazaki T."/>
            <person name="Yoshikawa H."/>
            <person name="Murakami K."/>
            <person name="Kasahara K."/>
            <person name="Inaoka T."/>
            <person name="Hiraga Y."/>
            <person name="Ochi K."/>
        </authorList>
    </citation>
    <scope>NUCLEOTIDE SEQUENCE [LARGE SCALE GENOMIC DNA]</scope>
    <source>
        <strain evidence="1 2">T-3040</strain>
    </source>
</reference>
<comment type="caution">
    <text evidence="1">The sequence shown here is derived from an EMBL/GenBank/DDBJ whole genome shotgun (WGS) entry which is preliminary data.</text>
</comment>
<evidence type="ECO:0000313" key="1">
    <source>
        <dbReference type="EMBL" id="GBG10729.1"/>
    </source>
</evidence>
<keyword evidence="2" id="KW-1185">Reference proteome</keyword>
<feature type="non-terminal residue" evidence="1">
    <location>
        <position position="1"/>
    </location>
</feature>
<accession>A0A2R5EYJ3</accession>
<proteinExistence type="predicted"/>
<dbReference type="Proteomes" id="UP000245202">
    <property type="component" value="Unassembled WGS sequence"/>
</dbReference>
<name>A0A2R5EYJ3_9BACL</name>
<dbReference type="AlphaFoldDB" id="A0A2R5EYJ3"/>
<protein>
    <submittedName>
        <fullName evidence="1">Uncharacterized protein</fullName>
    </submittedName>
</protein>